<organism evidence="1 2">
    <name type="scientific">Saccharothrix carnea</name>
    <dbReference type="NCBI Taxonomy" id="1280637"/>
    <lineage>
        <taxon>Bacteria</taxon>
        <taxon>Bacillati</taxon>
        <taxon>Actinomycetota</taxon>
        <taxon>Actinomycetes</taxon>
        <taxon>Pseudonocardiales</taxon>
        <taxon>Pseudonocardiaceae</taxon>
        <taxon>Saccharothrix</taxon>
    </lineage>
</organism>
<dbReference type="GO" id="GO:0009306">
    <property type="term" value="P:protein secretion"/>
    <property type="evidence" value="ECO:0007669"/>
    <property type="project" value="InterPro"/>
</dbReference>
<dbReference type="InterPro" id="IPR022536">
    <property type="entry name" value="EspC"/>
</dbReference>
<protein>
    <submittedName>
        <fullName evidence="1">Excreted virulence factor EspC (Type VII ESX diderm)</fullName>
    </submittedName>
</protein>
<sequence>MAGFEVTSRDLSAHAGKVDAHAESLGTAVDAANQVMPDGAYGVICQFLPPLFNDVEAAAHEALTAARDGLRTVADNLRDTADDYDSEDLNAMRSFTGIEGGLR</sequence>
<accession>A0A2P8IFB5</accession>
<dbReference type="RefSeq" id="WP_106614139.1">
    <property type="nucleotide sequence ID" value="NZ_PYAX01000002.1"/>
</dbReference>
<name>A0A2P8IFB5_SACCR</name>
<proteinExistence type="predicted"/>
<dbReference type="OrthoDB" id="3402696at2"/>
<reference evidence="1 2" key="1">
    <citation type="submission" date="2018-03" db="EMBL/GenBank/DDBJ databases">
        <title>Genomic Encyclopedia of Type Strains, Phase III (KMG-III): the genomes of soil and plant-associated and newly described type strains.</title>
        <authorList>
            <person name="Whitman W."/>
        </authorList>
    </citation>
    <scope>NUCLEOTIDE SEQUENCE [LARGE SCALE GENOMIC DNA]</scope>
    <source>
        <strain evidence="1 2">CGMCC 4.7097</strain>
    </source>
</reference>
<evidence type="ECO:0000313" key="2">
    <source>
        <dbReference type="Proteomes" id="UP000241118"/>
    </source>
</evidence>
<dbReference type="EMBL" id="PYAX01000002">
    <property type="protein sequence ID" value="PSL57147.1"/>
    <property type="molecule type" value="Genomic_DNA"/>
</dbReference>
<evidence type="ECO:0000313" key="1">
    <source>
        <dbReference type="EMBL" id="PSL57147.1"/>
    </source>
</evidence>
<dbReference type="Pfam" id="PF10824">
    <property type="entry name" value="T7SS_ESX_EspC"/>
    <property type="match status" value="1"/>
</dbReference>
<keyword evidence="2" id="KW-1185">Reference proteome</keyword>
<dbReference type="Proteomes" id="UP000241118">
    <property type="component" value="Unassembled WGS sequence"/>
</dbReference>
<dbReference type="AlphaFoldDB" id="A0A2P8IFB5"/>
<comment type="caution">
    <text evidence="1">The sequence shown here is derived from an EMBL/GenBank/DDBJ whole genome shotgun (WGS) entry which is preliminary data.</text>
</comment>
<gene>
    <name evidence="1" type="ORF">B0I31_102125</name>
</gene>